<dbReference type="Gene3D" id="3.40.50.720">
    <property type="entry name" value="NAD(P)-binding Rossmann-like Domain"/>
    <property type="match status" value="1"/>
</dbReference>
<dbReference type="PANTHER" id="PTHR42879">
    <property type="entry name" value="3-OXOACYL-(ACYL-CARRIER-PROTEIN) REDUCTASE"/>
    <property type="match status" value="1"/>
</dbReference>
<gene>
    <name evidence="4" type="ORF">Athai_27180</name>
</gene>
<dbReference type="InterPro" id="IPR036291">
    <property type="entry name" value="NAD(P)-bd_dom_sf"/>
</dbReference>
<proteinExistence type="inferred from homology"/>
<name>A0A7R7DNX2_9ACTN</name>
<evidence type="ECO:0000313" key="4">
    <source>
        <dbReference type="EMBL" id="BCJ35215.1"/>
    </source>
</evidence>
<dbReference type="InterPro" id="IPR050259">
    <property type="entry name" value="SDR"/>
</dbReference>
<evidence type="ECO:0000256" key="3">
    <source>
        <dbReference type="SAM" id="MobiDB-lite"/>
    </source>
</evidence>
<dbReference type="EMBL" id="AP023355">
    <property type="protein sequence ID" value="BCJ35215.1"/>
    <property type="molecule type" value="Genomic_DNA"/>
</dbReference>
<dbReference type="SUPFAM" id="SSF51735">
    <property type="entry name" value="NAD(P)-binding Rossmann-fold domains"/>
    <property type="match status" value="1"/>
</dbReference>
<dbReference type="AlphaFoldDB" id="A0A7R7DNX2"/>
<dbReference type="InterPro" id="IPR002347">
    <property type="entry name" value="SDR_fam"/>
</dbReference>
<reference evidence="4 5" key="1">
    <citation type="submission" date="2020-08" db="EMBL/GenBank/DDBJ databases">
        <title>Whole genome shotgun sequence of Actinocatenispora thailandica NBRC 105041.</title>
        <authorList>
            <person name="Komaki H."/>
            <person name="Tamura T."/>
        </authorList>
    </citation>
    <scope>NUCLEOTIDE SEQUENCE [LARGE SCALE GENOMIC DNA]</scope>
    <source>
        <strain evidence="4 5">NBRC 105041</strain>
    </source>
</reference>
<keyword evidence="5" id="KW-1185">Reference proteome</keyword>
<accession>A0A7R7DNX2</accession>
<dbReference type="Pfam" id="PF13561">
    <property type="entry name" value="adh_short_C2"/>
    <property type="match status" value="1"/>
</dbReference>
<feature type="region of interest" description="Disordered" evidence="3">
    <location>
        <begin position="267"/>
        <end position="290"/>
    </location>
</feature>
<dbReference type="PANTHER" id="PTHR42879:SF2">
    <property type="entry name" value="3-OXOACYL-[ACYL-CARRIER-PROTEIN] REDUCTASE FABG"/>
    <property type="match status" value="1"/>
</dbReference>
<protein>
    <submittedName>
        <fullName evidence="4">7-alpha-hydroxysteroid dehydrogenase</fullName>
    </submittedName>
</protein>
<feature type="compositionally biased region" description="Pro residues" evidence="3">
    <location>
        <begin position="273"/>
        <end position="282"/>
    </location>
</feature>
<dbReference type="GO" id="GO:0016491">
    <property type="term" value="F:oxidoreductase activity"/>
    <property type="evidence" value="ECO:0007669"/>
    <property type="project" value="UniProtKB-KW"/>
</dbReference>
<dbReference type="PRINTS" id="PR00081">
    <property type="entry name" value="GDHRDH"/>
</dbReference>
<comment type="similarity">
    <text evidence="1">Belongs to the short-chain dehydrogenases/reductases (SDR) family.</text>
</comment>
<dbReference type="KEGG" id="atl:Athai_27180"/>
<evidence type="ECO:0000256" key="2">
    <source>
        <dbReference type="ARBA" id="ARBA00023002"/>
    </source>
</evidence>
<dbReference type="Proteomes" id="UP000611640">
    <property type="component" value="Chromosome"/>
</dbReference>
<evidence type="ECO:0000256" key="1">
    <source>
        <dbReference type="ARBA" id="ARBA00006484"/>
    </source>
</evidence>
<sequence length="290" mass="30818">MNQRPGAYSRPSEFADTVTVITGASRGIGRSLALSLAAAGGTVVINYKRNTEAAEKTLAEVEGLGGRGITVAADVEEPDDIDRLFDVVQSTYGTIHHFVSNAAASSFKPIMELKAHHLDRSYAMNVRALVLGAQRAVPLMTGGGRIVTLSSYGSIRAYPSYANLGSAKAAIEAWVRYMAVEFAPYGINVNAVNGGIIESDSSAYFYDVPGMPPLDDVLRLVPKRRMGSVREVSDVVLFLLSEASGYITGQSIVVDGGLSTIAPPFHADTTPPLRLPEVPPAAPSRRQHDG</sequence>
<dbReference type="FunFam" id="3.40.50.720:FF:000084">
    <property type="entry name" value="Short-chain dehydrogenase reductase"/>
    <property type="match status" value="1"/>
</dbReference>
<dbReference type="RefSeq" id="WP_203961796.1">
    <property type="nucleotide sequence ID" value="NZ_AP023355.1"/>
</dbReference>
<keyword evidence="2" id="KW-0560">Oxidoreductase</keyword>
<evidence type="ECO:0000313" key="5">
    <source>
        <dbReference type="Proteomes" id="UP000611640"/>
    </source>
</evidence>
<dbReference type="CDD" id="cd05359">
    <property type="entry name" value="ChcA_like_SDR_c"/>
    <property type="match status" value="1"/>
</dbReference>
<organism evidence="4 5">
    <name type="scientific">Actinocatenispora thailandica</name>
    <dbReference type="NCBI Taxonomy" id="227318"/>
    <lineage>
        <taxon>Bacteria</taxon>
        <taxon>Bacillati</taxon>
        <taxon>Actinomycetota</taxon>
        <taxon>Actinomycetes</taxon>
        <taxon>Micromonosporales</taxon>
        <taxon>Micromonosporaceae</taxon>
        <taxon>Actinocatenispora</taxon>
    </lineage>
</organism>